<dbReference type="EMBL" id="CABITT030000001">
    <property type="protein sequence ID" value="VVA92255.1"/>
    <property type="molecule type" value="Genomic_DNA"/>
</dbReference>
<proteinExistence type="predicted"/>
<organism evidence="1 2">
    <name type="scientific">Arabis nemorensis</name>
    <dbReference type="NCBI Taxonomy" id="586526"/>
    <lineage>
        <taxon>Eukaryota</taxon>
        <taxon>Viridiplantae</taxon>
        <taxon>Streptophyta</taxon>
        <taxon>Embryophyta</taxon>
        <taxon>Tracheophyta</taxon>
        <taxon>Spermatophyta</taxon>
        <taxon>Magnoliopsida</taxon>
        <taxon>eudicotyledons</taxon>
        <taxon>Gunneridae</taxon>
        <taxon>Pentapetalae</taxon>
        <taxon>rosids</taxon>
        <taxon>malvids</taxon>
        <taxon>Brassicales</taxon>
        <taxon>Brassicaceae</taxon>
        <taxon>Arabideae</taxon>
        <taxon>Arabis</taxon>
    </lineage>
</organism>
<name>A0A565AUL0_9BRAS</name>
<protein>
    <submittedName>
        <fullName evidence="1">Uncharacterized protein</fullName>
    </submittedName>
</protein>
<dbReference type="Proteomes" id="UP000489600">
    <property type="component" value="Unassembled WGS sequence"/>
</dbReference>
<gene>
    <name evidence="1" type="ORF">ANE_LOCUS2700</name>
</gene>
<reference evidence="1" key="1">
    <citation type="submission" date="2019-07" db="EMBL/GenBank/DDBJ databases">
        <authorList>
            <person name="Dittberner H."/>
        </authorList>
    </citation>
    <scope>NUCLEOTIDE SEQUENCE [LARGE SCALE GENOMIC DNA]</scope>
</reference>
<evidence type="ECO:0000313" key="1">
    <source>
        <dbReference type="EMBL" id="VVA92255.1"/>
    </source>
</evidence>
<comment type="caution">
    <text evidence="1">The sequence shown here is derived from an EMBL/GenBank/DDBJ whole genome shotgun (WGS) entry which is preliminary data.</text>
</comment>
<evidence type="ECO:0000313" key="2">
    <source>
        <dbReference type="Proteomes" id="UP000489600"/>
    </source>
</evidence>
<sequence>MKSAFSLFSETFGFCSHMVEKVRLRELLTKSSALVRSAPPSAFRLTPESGRKLGFTTLRDFLLATE</sequence>
<accession>A0A565AUL0</accession>
<dbReference type="AlphaFoldDB" id="A0A565AUL0"/>
<keyword evidence="2" id="KW-1185">Reference proteome</keyword>